<organism evidence="1 2">
    <name type="scientific">Methylacidiphilum caldifontis</name>
    <dbReference type="NCBI Taxonomy" id="2795386"/>
    <lineage>
        <taxon>Bacteria</taxon>
        <taxon>Pseudomonadati</taxon>
        <taxon>Verrucomicrobiota</taxon>
        <taxon>Methylacidiphilae</taxon>
        <taxon>Methylacidiphilales</taxon>
        <taxon>Methylacidiphilaceae</taxon>
        <taxon>Methylacidiphilum (ex Ratnadevi et al. 2023)</taxon>
    </lineage>
</organism>
<evidence type="ECO:0000313" key="1">
    <source>
        <dbReference type="EMBL" id="TFE72056.1"/>
    </source>
</evidence>
<keyword evidence="2" id="KW-1185">Reference proteome</keyword>
<protein>
    <recommendedName>
        <fullName evidence="3">KAP NTPase domain-containing protein</fullName>
    </recommendedName>
</protein>
<sequence>MNPFEQQIVTDPRVLLDNPLSGLNEKPLKFLLNKFDELCKERKLPKAYLLSSPNAGYGKTFLIGRLFKELKGKATLIYIRPIADPYRFWQRILDRILEELCQPEEFIIKDSNRSYTQFEIFTSRVIGNLLADFIGSGFIDPIEFVLEGLVKDIPDKDKVAEVLRKIPNDHVDFSNLSKKWIQWLRSKWDSAVFSFENALYLRGIRVGMPYKLIRLLWVFFWYAANPNPNSNDRELCIEWLSGGSLDESDAEKIGLPKESLILLSHSVESQNDLCQDRVIQFCNLASFTRPFVLIKPNVMVNLNNCVKNLVQLSAL</sequence>
<dbReference type="AlphaFoldDB" id="A0A4Y8PH22"/>
<comment type="caution">
    <text evidence="1">The sequence shown here is derived from an EMBL/GenBank/DDBJ whole genome shotgun (WGS) entry which is preliminary data.</text>
</comment>
<evidence type="ECO:0008006" key="3">
    <source>
        <dbReference type="Google" id="ProtNLM"/>
    </source>
</evidence>
<dbReference type="OrthoDB" id="8477079at2"/>
<proteinExistence type="predicted"/>
<reference evidence="1 2" key="1">
    <citation type="submission" date="2016-05" db="EMBL/GenBank/DDBJ databases">
        <title>Diversity and Homogeneity among Thermoacidophilic Verrucomicrobia Methanotrophs Linked with Geographical Origin.</title>
        <authorList>
            <person name="Erikstad H.-A."/>
            <person name="Smestad N.B."/>
            <person name="Ceballos R.M."/>
            <person name="Birkeland N.-K."/>
        </authorList>
    </citation>
    <scope>NUCLEOTIDE SEQUENCE [LARGE SCALE GENOMIC DNA]</scope>
    <source>
        <strain evidence="1 2">Phi</strain>
    </source>
</reference>
<dbReference type="EMBL" id="LXQC01000046">
    <property type="protein sequence ID" value="TFE72056.1"/>
    <property type="molecule type" value="Genomic_DNA"/>
</dbReference>
<name>A0A4Y8PH22_9BACT</name>
<dbReference type="Proteomes" id="UP000297713">
    <property type="component" value="Unassembled WGS sequence"/>
</dbReference>
<gene>
    <name evidence="1" type="ORF">A7Q10_03865</name>
</gene>
<evidence type="ECO:0000313" key="2">
    <source>
        <dbReference type="Proteomes" id="UP000297713"/>
    </source>
</evidence>
<dbReference type="RefSeq" id="WP_134439096.1">
    <property type="nucleotide sequence ID" value="NZ_LXQC01000046.1"/>
</dbReference>
<accession>A0A4Y8PH22</accession>